<organism evidence="1 2">
    <name type="scientific">Pseudooceanicola sediminis</name>
    <dbReference type="NCBI Taxonomy" id="2211117"/>
    <lineage>
        <taxon>Bacteria</taxon>
        <taxon>Pseudomonadati</taxon>
        <taxon>Pseudomonadota</taxon>
        <taxon>Alphaproteobacteria</taxon>
        <taxon>Rhodobacterales</taxon>
        <taxon>Paracoccaceae</taxon>
        <taxon>Pseudooceanicola</taxon>
    </lineage>
</organism>
<dbReference type="CDD" id="cd03801">
    <property type="entry name" value="GT4_PimA-like"/>
    <property type="match status" value="1"/>
</dbReference>
<dbReference type="Proteomes" id="UP000265848">
    <property type="component" value="Unassembled WGS sequence"/>
</dbReference>
<dbReference type="EMBL" id="QWJJ01000021">
    <property type="protein sequence ID" value="RII37129.1"/>
    <property type="molecule type" value="Genomic_DNA"/>
</dbReference>
<protein>
    <submittedName>
        <fullName evidence="1">Glycosyltransferase</fullName>
    </submittedName>
</protein>
<comment type="caution">
    <text evidence="1">The sequence shown here is derived from an EMBL/GenBank/DDBJ whole genome shotgun (WGS) entry which is preliminary data.</text>
</comment>
<evidence type="ECO:0000313" key="1">
    <source>
        <dbReference type="EMBL" id="RII37129.1"/>
    </source>
</evidence>
<dbReference type="PANTHER" id="PTHR12526:SF600">
    <property type="entry name" value="GLYCOSYL TRANSFERASE GROUP 1"/>
    <property type="match status" value="1"/>
</dbReference>
<dbReference type="AlphaFoldDB" id="A0A399IXZ5"/>
<sequence length="412" mass="45178">MPRMKIVLVTSVPAFPTTAGNRSRIRELARAITDLGHELTFVSLPSELDQGDPAAHAAAFGADNYVQIDNGGAFGHKLYRARRKVRLGVRKALRLMGFETGHYSALDQTWSDRWQARLKEVGRDADAVIVEYVFNSRVFEAFPKAARRLLDTHDAFGDRHKSYLAQGMKIGYWISLRPEDENAGFRRADAILAIQEEEAERFRKQLASDGQGGSQGNGRGNGPEIDIVSHFLNLGDAIEDFSNGHTAMFLASNNPSNRQAIRDFIDNVLPLVVQEIPDFDLALVGSICSQVPDMANVTKLGRVDDLKDAFQRSPLSVNPMLVGTGINIKLLDAMAAGVPTISTETGVRGLPESYRKGVVIVGDRDYAAFAAEIVRFARDEALRREMGAAAYAEAERWNAEQASALSRCLSGA</sequence>
<evidence type="ECO:0000313" key="2">
    <source>
        <dbReference type="Proteomes" id="UP000265848"/>
    </source>
</evidence>
<keyword evidence="2" id="KW-1185">Reference proteome</keyword>
<dbReference type="PANTHER" id="PTHR12526">
    <property type="entry name" value="GLYCOSYLTRANSFERASE"/>
    <property type="match status" value="1"/>
</dbReference>
<name>A0A399IXZ5_9RHOB</name>
<proteinExistence type="predicted"/>
<keyword evidence="1" id="KW-0808">Transferase</keyword>
<dbReference type="Gene3D" id="3.40.50.2000">
    <property type="entry name" value="Glycogen Phosphorylase B"/>
    <property type="match status" value="2"/>
</dbReference>
<gene>
    <name evidence="1" type="ORF">DL237_18775</name>
</gene>
<accession>A0A399IXZ5</accession>
<dbReference type="Pfam" id="PF13692">
    <property type="entry name" value="Glyco_trans_1_4"/>
    <property type="match status" value="1"/>
</dbReference>
<reference evidence="1 2" key="1">
    <citation type="submission" date="2018-08" db="EMBL/GenBank/DDBJ databases">
        <title>Pseudooceanicola sediminis CY03 in the family Rhodobacteracea.</title>
        <authorList>
            <person name="Zhang Y.-J."/>
        </authorList>
    </citation>
    <scope>NUCLEOTIDE SEQUENCE [LARGE SCALE GENOMIC DNA]</scope>
    <source>
        <strain evidence="1 2">CY03</strain>
    </source>
</reference>
<dbReference type="GO" id="GO:0016757">
    <property type="term" value="F:glycosyltransferase activity"/>
    <property type="evidence" value="ECO:0007669"/>
    <property type="project" value="TreeGrafter"/>
</dbReference>
<dbReference type="SUPFAM" id="SSF53756">
    <property type="entry name" value="UDP-Glycosyltransferase/glycogen phosphorylase"/>
    <property type="match status" value="1"/>
</dbReference>